<evidence type="ECO:0000313" key="9">
    <source>
        <dbReference type="Proteomes" id="UP000236291"/>
    </source>
</evidence>
<evidence type="ECO:0000256" key="5">
    <source>
        <dbReference type="SAM" id="Coils"/>
    </source>
</evidence>
<keyword evidence="5" id="KW-0175">Coiled coil</keyword>
<name>A0A2K3P7T5_TRIPR</name>
<reference evidence="8 9" key="1">
    <citation type="journal article" date="2014" name="Am. J. Bot.">
        <title>Genome assembly and annotation for red clover (Trifolium pratense; Fabaceae).</title>
        <authorList>
            <person name="Istvanek J."/>
            <person name="Jaros M."/>
            <person name="Krenek A."/>
            <person name="Repkova J."/>
        </authorList>
    </citation>
    <scope>NUCLEOTIDE SEQUENCE [LARGE SCALE GENOMIC DNA]</scope>
    <source>
        <strain evidence="9">cv. Tatra</strain>
        <tissue evidence="8">Young leaves</tissue>
    </source>
</reference>
<evidence type="ECO:0000256" key="3">
    <source>
        <dbReference type="ARBA" id="ARBA00022842"/>
    </source>
</evidence>
<dbReference type="ExpressionAtlas" id="A0A2K3P7T5">
    <property type="expression patterns" value="baseline"/>
</dbReference>
<evidence type="ECO:0000259" key="7">
    <source>
        <dbReference type="Pfam" id="PF03936"/>
    </source>
</evidence>
<proteinExistence type="predicted"/>
<dbReference type="SUPFAM" id="SSF48576">
    <property type="entry name" value="Terpenoid synthases"/>
    <property type="match status" value="1"/>
</dbReference>
<feature type="coiled-coil region" evidence="5">
    <location>
        <begin position="350"/>
        <end position="377"/>
    </location>
</feature>
<organism evidence="8 9">
    <name type="scientific">Trifolium pratense</name>
    <name type="common">Red clover</name>
    <dbReference type="NCBI Taxonomy" id="57577"/>
    <lineage>
        <taxon>Eukaryota</taxon>
        <taxon>Viridiplantae</taxon>
        <taxon>Streptophyta</taxon>
        <taxon>Embryophyta</taxon>
        <taxon>Tracheophyta</taxon>
        <taxon>Spermatophyta</taxon>
        <taxon>Magnoliopsida</taxon>
        <taxon>eudicotyledons</taxon>
        <taxon>Gunneridae</taxon>
        <taxon>Pentapetalae</taxon>
        <taxon>rosids</taxon>
        <taxon>fabids</taxon>
        <taxon>Fabales</taxon>
        <taxon>Fabaceae</taxon>
        <taxon>Papilionoideae</taxon>
        <taxon>50 kb inversion clade</taxon>
        <taxon>NPAAA clade</taxon>
        <taxon>Hologalegina</taxon>
        <taxon>IRL clade</taxon>
        <taxon>Trifolieae</taxon>
        <taxon>Trifolium</taxon>
    </lineage>
</organism>
<evidence type="ECO:0000256" key="4">
    <source>
        <dbReference type="ARBA" id="ARBA00023239"/>
    </source>
</evidence>
<feature type="domain" description="Terpene synthase N-terminal" evidence="6">
    <location>
        <begin position="1"/>
        <end position="76"/>
    </location>
</feature>
<dbReference type="Pfam" id="PF01397">
    <property type="entry name" value="Terpene_synth"/>
    <property type="match status" value="1"/>
</dbReference>
<dbReference type="InterPro" id="IPR005630">
    <property type="entry name" value="Terpene_synthase_metal-bd"/>
</dbReference>
<dbReference type="InterPro" id="IPR008949">
    <property type="entry name" value="Isoprenoid_synthase_dom_sf"/>
</dbReference>
<dbReference type="PANTHER" id="PTHR31739">
    <property type="entry name" value="ENT-COPALYL DIPHOSPHATE SYNTHASE, CHLOROPLASTIC"/>
    <property type="match status" value="1"/>
</dbReference>
<evidence type="ECO:0000313" key="8">
    <source>
        <dbReference type="EMBL" id="PNY11344.1"/>
    </source>
</evidence>
<accession>A0A2K3P7T5</accession>
<evidence type="ECO:0000259" key="6">
    <source>
        <dbReference type="Pfam" id="PF01397"/>
    </source>
</evidence>
<evidence type="ECO:0000256" key="1">
    <source>
        <dbReference type="ARBA" id="ARBA00001946"/>
    </source>
</evidence>
<comment type="caution">
    <text evidence="8">The sequence shown here is derived from an EMBL/GenBank/DDBJ whole genome shotgun (WGS) entry which is preliminary data.</text>
</comment>
<keyword evidence="4" id="KW-0456">Lyase</keyword>
<comment type="cofactor">
    <cofactor evidence="1">
        <name>Mg(2+)</name>
        <dbReference type="ChEBI" id="CHEBI:18420"/>
    </cofactor>
</comment>
<dbReference type="PANTHER" id="PTHR31739:SF3">
    <property type="entry name" value="ENT-KAUR-16-ENE SYNTHASE, CHLOROPLASTIC"/>
    <property type="match status" value="1"/>
</dbReference>
<dbReference type="GO" id="GO:0010333">
    <property type="term" value="F:terpene synthase activity"/>
    <property type="evidence" value="ECO:0007669"/>
    <property type="project" value="InterPro"/>
</dbReference>
<reference evidence="8 9" key="2">
    <citation type="journal article" date="2017" name="Front. Plant Sci.">
        <title>Gene Classification and Mining of Molecular Markers Useful in Red Clover (Trifolium pratense) Breeding.</title>
        <authorList>
            <person name="Istvanek J."/>
            <person name="Dluhosova J."/>
            <person name="Dluhos P."/>
            <person name="Patkova L."/>
            <person name="Nedelnik J."/>
            <person name="Repkova J."/>
        </authorList>
    </citation>
    <scope>NUCLEOTIDE SEQUENCE [LARGE SCALE GENOMIC DNA]</scope>
    <source>
        <strain evidence="9">cv. Tatra</strain>
        <tissue evidence="8">Young leaves</tissue>
    </source>
</reference>
<dbReference type="FunFam" id="1.10.600.10:FF:000005">
    <property type="entry name" value="Ent-kaur-16-ene synthase, chloroplastic"/>
    <property type="match status" value="1"/>
</dbReference>
<dbReference type="STRING" id="57577.A0A2K3P7T5"/>
<dbReference type="InterPro" id="IPR001906">
    <property type="entry name" value="Terpene_synth_N"/>
</dbReference>
<gene>
    <name evidence="8" type="ORF">L195_g007948</name>
</gene>
<dbReference type="AlphaFoldDB" id="A0A2K3P7T5"/>
<dbReference type="GO" id="GO:0009686">
    <property type="term" value="P:gibberellin biosynthetic process"/>
    <property type="evidence" value="ECO:0007669"/>
    <property type="project" value="TreeGrafter"/>
</dbReference>
<dbReference type="InterPro" id="IPR036965">
    <property type="entry name" value="Terpene_synth_N_sf"/>
</dbReference>
<protein>
    <submittedName>
        <fullName evidence="8">Ent-kaur-16-ene synthase chloroplastic-like</fullName>
    </submittedName>
</protein>
<keyword evidence="2" id="KW-0479">Metal-binding</keyword>
<dbReference type="GO" id="GO:0000287">
    <property type="term" value="F:magnesium ion binding"/>
    <property type="evidence" value="ECO:0007669"/>
    <property type="project" value="InterPro"/>
</dbReference>
<dbReference type="EMBL" id="ASHM01004470">
    <property type="protein sequence ID" value="PNY11344.1"/>
    <property type="molecule type" value="Genomic_DNA"/>
</dbReference>
<dbReference type="GO" id="GO:0009507">
    <property type="term" value="C:chloroplast"/>
    <property type="evidence" value="ECO:0007669"/>
    <property type="project" value="TreeGrafter"/>
</dbReference>
<dbReference type="InterPro" id="IPR008930">
    <property type="entry name" value="Terpenoid_cyclase/PrenylTrfase"/>
</dbReference>
<dbReference type="Gene3D" id="1.50.10.130">
    <property type="entry name" value="Terpene synthase, N-terminal domain"/>
    <property type="match status" value="1"/>
</dbReference>
<evidence type="ECO:0000256" key="2">
    <source>
        <dbReference type="ARBA" id="ARBA00022723"/>
    </source>
</evidence>
<dbReference type="InterPro" id="IPR050148">
    <property type="entry name" value="Terpene_synthase-like"/>
</dbReference>
<dbReference type="SUPFAM" id="SSF48239">
    <property type="entry name" value="Terpenoid cyclases/Protein prenyltransferases"/>
    <property type="match status" value="1"/>
</dbReference>
<sequence>MAFRMLRLNGYDVSSDPFYQYSEDKFANSLKGYLKDVSAVLELYRASQVIIHPDESVLVKQSSWTRNLLKHNSSPYQLYADKLRIYVDNEVNDVLNFPHHANLERLLNRRSVEHYNADETRILKASYRWIVESRLDKLEFARQKLAYCYFSSAATLFAPELSDARISWAKNGVLTTVVDDFFDVGSSQEEQENLIQLVEKWDVDVNTVCCSEAVKIIFSALHSTICEIGEKSVERQGRNVKDNVIKIWLDLMRSMFTEAEWLRTKATPTIDDYMQNAYISFALGPIVLPALYLVGPKLSDDVAENQELNYLFKTMGTCGRLLNDIQGFKRESEEGKLNAVSLHMLHGNGVVTYEDTIDKLKGVIEEKRRELLRLVLKEKGSLVPRDCKDLFWKMMKVLNLFYIKDDGFTSNEMMYSTVNAVLKDPIILN</sequence>
<dbReference type="Pfam" id="PF03936">
    <property type="entry name" value="Terpene_synth_C"/>
    <property type="match status" value="1"/>
</dbReference>
<dbReference type="Gene3D" id="1.10.600.10">
    <property type="entry name" value="Farnesyl Diphosphate Synthase"/>
    <property type="match status" value="1"/>
</dbReference>
<feature type="domain" description="Terpene synthase metal-binding" evidence="7">
    <location>
        <begin position="134"/>
        <end position="370"/>
    </location>
</feature>
<keyword evidence="3" id="KW-0460">Magnesium</keyword>
<dbReference type="Proteomes" id="UP000236291">
    <property type="component" value="Unassembled WGS sequence"/>
</dbReference>